<proteinExistence type="predicted"/>
<feature type="compositionally biased region" description="Basic residues" evidence="1">
    <location>
        <begin position="687"/>
        <end position="699"/>
    </location>
</feature>
<organism evidence="2 3">
    <name type="scientific">Nitzschia inconspicua</name>
    <dbReference type="NCBI Taxonomy" id="303405"/>
    <lineage>
        <taxon>Eukaryota</taxon>
        <taxon>Sar</taxon>
        <taxon>Stramenopiles</taxon>
        <taxon>Ochrophyta</taxon>
        <taxon>Bacillariophyta</taxon>
        <taxon>Bacillariophyceae</taxon>
        <taxon>Bacillariophycidae</taxon>
        <taxon>Bacillariales</taxon>
        <taxon>Bacillariaceae</taxon>
        <taxon>Nitzschia</taxon>
    </lineage>
</organism>
<feature type="compositionally biased region" description="Polar residues" evidence="1">
    <location>
        <begin position="295"/>
        <end position="307"/>
    </location>
</feature>
<feature type="compositionally biased region" description="Polar residues" evidence="1">
    <location>
        <begin position="192"/>
        <end position="224"/>
    </location>
</feature>
<feature type="region of interest" description="Disordered" evidence="1">
    <location>
        <begin position="383"/>
        <end position="474"/>
    </location>
</feature>
<evidence type="ECO:0000313" key="2">
    <source>
        <dbReference type="EMBL" id="KAG7364334.1"/>
    </source>
</evidence>
<feature type="compositionally biased region" description="Low complexity" evidence="1">
    <location>
        <begin position="345"/>
        <end position="362"/>
    </location>
</feature>
<accession>A0A9K3Q125</accession>
<evidence type="ECO:0000256" key="1">
    <source>
        <dbReference type="SAM" id="MobiDB-lite"/>
    </source>
</evidence>
<feature type="compositionally biased region" description="Polar residues" evidence="1">
    <location>
        <begin position="408"/>
        <end position="418"/>
    </location>
</feature>
<dbReference type="EMBL" id="JAGRRH010000009">
    <property type="protein sequence ID" value="KAG7364334.1"/>
    <property type="molecule type" value="Genomic_DNA"/>
</dbReference>
<name>A0A9K3Q125_9STRA</name>
<feature type="compositionally biased region" description="Basic and acidic residues" evidence="1">
    <location>
        <begin position="383"/>
        <end position="406"/>
    </location>
</feature>
<feature type="compositionally biased region" description="Basic and acidic residues" evidence="1">
    <location>
        <begin position="257"/>
        <end position="268"/>
    </location>
</feature>
<feature type="compositionally biased region" description="Polar residues" evidence="1">
    <location>
        <begin position="705"/>
        <end position="722"/>
    </location>
</feature>
<reference evidence="2" key="2">
    <citation type="submission" date="2021-04" db="EMBL/GenBank/DDBJ databases">
        <authorList>
            <person name="Podell S."/>
        </authorList>
    </citation>
    <scope>NUCLEOTIDE SEQUENCE</scope>
    <source>
        <strain evidence="2">Hildebrandi</strain>
    </source>
</reference>
<sequence length="966" mass="108385">MATFANQTSNISALKSKFQHLLQTKSENDDDTDTVREANAQRFISTQTTRIHRVEKELLLATQDILPSSNESKTITELAELCRLTQTASRQKLELLKRRLQEAGYTVYSAVRSSAEKPEPRRYTRQLTDSTAAASTSSLLRNTTGRSPTPSSANVTRDIDASTSASILPWTLTSTIGGPLESVLEGDAETDGATTPGSMLQSPSPMLWNSSAKKIQRSSRTPPSFASPIRNKINNIHTNSISPSMPRLSLSASTADFLRRQQEQHQHQQQDGNNQDSNSLREEIQPHRTPEKSKGSLSSFVQRTQTPKVRHDGQQNQQQNRPWNTEFREEDDMITLDTQSTFTKPTSPMRHTTTSTATTKTPSQREDRSSFFARMEGMLNRVEETIMEDHSPPRRYRGDEPSRPSDEIQASLSTMPRSETQKHQYSHYQRTAHRSLYQEESYSNGSVNCSNSIDGNEDGSDDEDDDDNDDSTNMAPTLIAEKNQSFHHVACKSSGWSTDEKLSKRPHPLNTLQQQQVQIQRPTHILVDRAISSPAHTNITMDATMMNDTFASFLGMDETQLREKMAPTQEHPNSHFNDDDTIDNLSTVTPVLDRYRLDPDDENSIGVKVVPNERGSHQKLLVQTSGQKQRSHPFMTSSSRPKTPKETPTLPIFSASDFLSPQQTPTTLTARQLQQRTPGSISTQNKKVYRKTPFPKRKATHEQDNNSSTFNENEHPNASTWSSVAASPGVFQKSLAPIESISITVPPLRPRSLDSRRLEENFSIAKGPNVSFDPLHINNKHPSKNSTLQRIDQEENATIDQMDKTIERIDQEPAAGGNTIEKVDLTSGRVDPVGKSFLSQVKSMTQTSTAARPSLKSSNLKKITVEEFDRAPRIVRTQVSVEEANHALDLLQVFCNHDPMEETPSLQFSEERGHEILSSLTGSKHRSKSILISLCHWQRLSMRRDTVRGTMVFVVNSAAKDRTFLY</sequence>
<comment type="caution">
    <text evidence="2">The sequence shown here is derived from an EMBL/GenBank/DDBJ whole genome shotgun (WGS) entry which is preliminary data.</text>
</comment>
<feature type="region of interest" description="Disordered" evidence="1">
    <location>
        <begin position="111"/>
        <end position="158"/>
    </location>
</feature>
<feature type="compositionally biased region" description="Polar residues" evidence="1">
    <location>
        <begin position="141"/>
        <end position="158"/>
    </location>
</feature>
<feature type="compositionally biased region" description="Polar residues" evidence="1">
    <location>
        <begin position="621"/>
        <end position="641"/>
    </location>
</feature>
<dbReference type="Proteomes" id="UP000693970">
    <property type="component" value="Unassembled WGS sequence"/>
</dbReference>
<feature type="region of interest" description="Disordered" evidence="1">
    <location>
        <begin position="596"/>
        <end position="722"/>
    </location>
</feature>
<keyword evidence="3" id="KW-1185">Reference proteome</keyword>
<feature type="compositionally biased region" description="Low complexity" evidence="1">
    <location>
        <begin position="661"/>
        <end position="678"/>
    </location>
</feature>
<gene>
    <name evidence="2" type="ORF">IV203_037536</name>
</gene>
<feature type="compositionally biased region" description="Basic and acidic residues" evidence="1">
    <location>
        <begin position="279"/>
        <end position="294"/>
    </location>
</feature>
<feature type="compositionally biased region" description="Low complexity" evidence="1">
    <location>
        <begin position="127"/>
        <end position="140"/>
    </location>
</feature>
<feature type="compositionally biased region" description="Polar residues" evidence="1">
    <location>
        <begin position="314"/>
        <end position="323"/>
    </location>
</feature>
<feature type="compositionally biased region" description="Polar residues" evidence="1">
    <location>
        <begin position="438"/>
        <end position="453"/>
    </location>
</feature>
<feature type="compositionally biased region" description="Acidic residues" evidence="1">
    <location>
        <begin position="455"/>
        <end position="470"/>
    </location>
</feature>
<dbReference type="OrthoDB" id="10629580at2759"/>
<dbReference type="AlphaFoldDB" id="A0A9K3Q125"/>
<evidence type="ECO:0000313" key="3">
    <source>
        <dbReference type="Proteomes" id="UP000693970"/>
    </source>
</evidence>
<reference evidence="2" key="1">
    <citation type="journal article" date="2021" name="Sci. Rep.">
        <title>Diploid genomic architecture of Nitzschia inconspicua, an elite biomass production diatom.</title>
        <authorList>
            <person name="Oliver A."/>
            <person name="Podell S."/>
            <person name="Pinowska A."/>
            <person name="Traller J.C."/>
            <person name="Smith S.R."/>
            <person name="McClure R."/>
            <person name="Beliaev A."/>
            <person name="Bohutskyi P."/>
            <person name="Hill E.A."/>
            <person name="Rabines A."/>
            <person name="Zheng H."/>
            <person name="Allen L.Z."/>
            <person name="Kuo A."/>
            <person name="Grigoriev I.V."/>
            <person name="Allen A.E."/>
            <person name="Hazlebeck D."/>
            <person name="Allen E.E."/>
        </authorList>
    </citation>
    <scope>NUCLEOTIDE SEQUENCE</scope>
    <source>
        <strain evidence="2">Hildebrandi</strain>
    </source>
</reference>
<protein>
    <submittedName>
        <fullName evidence="2">Uncharacterized protein</fullName>
    </submittedName>
</protein>
<feature type="region of interest" description="Disordered" evidence="1">
    <location>
        <begin position="181"/>
        <end position="369"/>
    </location>
</feature>
<feature type="compositionally biased region" description="Polar residues" evidence="1">
    <location>
        <begin position="232"/>
        <end position="243"/>
    </location>
</feature>